<keyword evidence="9" id="KW-0170">Cobalt</keyword>
<evidence type="ECO:0000256" key="2">
    <source>
        <dbReference type="ARBA" id="ARBA00005691"/>
    </source>
</evidence>
<dbReference type="InterPro" id="IPR011650">
    <property type="entry name" value="Peptidase_M20_dimer"/>
</dbReference>
<dbReference type="GO" id="GO:0046872">
    <property type="term" value="F:metal ion binding"/>
    <property type="evidence" value="ECO:0007669"/>
    <property type="project" value="UniProtKB-KW"/>
</dbReference>
<dbReference type="InterPro" id="IPR002933">
    <property type="entry name" value="Peptidase_M20"/>
</dbReference>
<evidence type="ECO:0000256" key="6">
    <source>
        <dbReference type="ARBA" id="ARBA00022723"/>
    </source>
</evidence>
<dbReference type="InterPro" id="IPR010169">
    <property type="entry name" value="AcOrn-deacetyl"/>
</dbReference>
<accession>A0A285NEE8</accession>
<dbReference type="InterPro" id="IPR036264">
    <property type="entry name" value="Bact_exopeptidase_dim_dom"/>
</dbReference>
<dbReference type="CDD" id="cd03894">
    <property type="entry name" value="M20_ArgE"/>
    <property type="match status" value="1"/>
</dbReference>
<dbReference type="NCBIfam" id="NF005710">
    <property type="entry name" value="PRK07522.1"/>
    <property type="match status" value="1"/>
</dbReference>
<keyword evidence="5" id="KW-0028">Amino-acid biosynthesis</keyword>
<dbReference type="SUPFAM" id="SSF55031">
    <property type="entry name" value="Bacterial exopeptidase dimerisation domain"/>
    <property type="match status" value="1"/>
</dbReference>
<dbReference type="RefSeq" id="WP_097152515.1">
    <property type="nucleotide sequence ID" value="NZ_OBEL01000001.1"/>
</dbReference>
<evidence type="ECO:0000256" key="5">
    <source>
        <dbReference type="ARBA" id="ARBA00022605"/>
    </source>
</evidence>
<dbReference type="GO" id="GO:0008777">
    <property type="term" value="F:acetylornithine deacetylase activity"/>
    <property type="evidence" value="ECO:0007669"/>
    <property type="project" value="TreeGrafter"/>
</dbReference>
<dbReference type="InterPro" id="IPR001261">
    <property type="entry name" value="ArgE/DapE_CS"/>
</dbReference>
<keyword evidence="4" id="KW-0055">Arginine biosynthesis</keyword>
<dbReference type="Gene3D" id="3.40.630.10">
    <property type="entry name" value="Zn peptidases"/>
    <property type="match status" value="1"/>
</dbReference>
<evidence type="ECO:0000256" key="9">
    <source>
        <dbReference type="ARBA" id="ARBA00023285"/>
    </source>
</evidence>
<keyword evidence="7" id="KW-0378">Hydrolase</keyword>
<keyword evidence="8" id="KW-0862">Zinc</keyword>
<evidence type="ECO:0000256" key="4">
    <source>
        <dbReference type="ARBA" id="ARBA00022571"/>
    </source>
</evidence>
<proteinExistence type="inferred from homology"/>
<gene>
    <name evidence="11" type="ORF">SAMN06265368_1317</name>
</gene>
<sequence>MQHVKDMISKLVSFDTVSSKSNLPILDYIEAYLAEYGVESHRVYNAEGDKANLYATIGPKVAGGVVLSGHTDVVPVDNQDWSTDPFDVIEKDGKLYGRGTADMKSYSAINLALVPDMIKADLKRPIHLALSYDEEVGCLGAPSMIDEMVKTLPPVHAVIVGEPTNMQIANMHKGMNAGRVYVRGLEAHSSQPHLGCSANLYAARLMVEIGKISDELKENKLEGIDLEPNYSTLNMGIVQGGIAANIIARDCMFSWDYRNLPDDDVSIVLNRIYDYANKLEAEMKAIYSEASIRIELLQVTGLKPEHGGAAETLVRELSGRNSVMAVPYGTEAGQFQERGYSTVICGPGSIDQAHKPDEFITLDQVQKGLAFTQRLIAKQAQ</sequence>
<dbReference type="PANTHER" id="PTHR43808:SF31">
    <property type="entry name" value="N-ACETYL-L-CITRULLINE DEACETYLASE"/>
    <property type="match status" value="1"/>
</dbReference>
<evidence type="ECO:0000256" key="8">
    <source>
        <dbReference type="ARBA" id="ARBA00022833"/>
    </source>
</evidence>
<comment type="similarity">
    <text evidence="2">Belongs to the peptidase M20A family. ArgE subfamily.</text>
</comment>
<evidence type="ECO:0000313" key="12">
    <source>
        <dbReference type="Proteomes" id="UP000219439"/>
    </source>
</evidence>
<dbReference type="InterPro" id="IPR050072">
    <property type="entry name" value="Peptidase_M20A"/>
</dbReference>
<evidence type="ECO:0000256" key="3">
    <source>
        <dbReference type="ARBA" id="ARBA00022490"/>
    </source>
</evidence>
<evidence type="ECO:0000256" key="7">
    <source>
        <dbReference type="ARBA" id="ARBA00022801"/>
    </source>
</evidence>
<dbReference type="AlphaFoldDB" id="A0A285NEE8"/>
<comment type="cofactor">
    <cofactor evidence="1">
        <name>Zn(2+)</name>
        <dbReference type="ChEBI" id="CHEBI:29105"/>
    </cofactor>
</comment>
<dbReference type="SUPFAM" id="SSF53187">
    <property type="entry name" value="Zn-dependent exopeptidases"/>
    <property type="match status" value="1"/>
</dbReference>
<organism evidence="11 12">
    <name type="scientific">Cohaesibacter gelatinilyticus</name>
    <dbReference type="NCBI Taxonomy" id="372072"/>
    <lineage>
        <taxon>Bacteria</taxon>
        <taxon>Pseudomonadati</taxon>
        <taxon>Pseudomonadota</taxon>
        <taxon>Alphaproteobacteria</taxon>
        <taxon>Hyphomicrobiales</taxon>
        <taxon>Cohaesibacteraceae</taxon>
    </lineage>
</organism>
<dbReference type="GO" id="GO:0006526">
    <property type="term" value="P:L-arginine biosynthetic process"/>
    <property type="evidence" value="ECO:0007669"/>
    <property type="project" value="UniProtKB-KW"/>
</dbReference>
<dbReference type="NCBIfam" id="TIGR01892">
    <property type="entry name" value="AcOrn-deacetyl"/>
    <property type="match status" value="1"/>
</dbReference>
<dbReference type="Gene3D" id="3.30.70.360">
    <property type="match status" value="1"/>
</dbReference>
<dbReference type="OrthoDB" id="9809784at2"/>
<dbReference type="EMBL" id="OBEL01000001">
    <property type="protein sequence ID" value="SNZ07884.1"/>
    <property type="molecule type" value="Genomic_DNA"/>
</dbReference>
<dbReference type="Pfam" id="PF07687">
    <property type="entry name" value="M20_dimer"/>
    <property type="match status" value="1"/>
</dbReference>
<dbReference type="Proteomes" id="UP000219439">
    <property type="component" value="Unassembled WGS sequence"/>
</dbReference>
<keyword evidence="12" id="KW-1185">Reference proteome</keyword>
<name>A0A285NEE8_9HYPH</name>
<reference evidence="11 12" key="1">
    <citation type="submission" date="2017-09" db="EMBL/GenBank/DDBJ databases">
        <authorList>
            <person name="Ehlers B."/>
            <person name="Leendertz F.H."/>
        </authorList>
    </citation>
    <scope>NUCLEOTIDE SEQUENCE [LARGE SCALE GENOMIC DNA]</scope>
    <source>
        <strain evidence="11 12">DSM 18289</strain>
    </source>
</reference>
<evidence type="ECO:0000256" key="1">
    <source>
        <dbReference type="ARBA" id="ARBA00001947"/>
    </source>
</evidence>
<keyword evidence="3" id="KW-0963">Cytoplasm</keyword>
<evidence type="ECO:0000313" key="11">
    <source>
        <dbReference type="EMBL" id="SNZ07884.1"/>
    </source>
</evidence>
<dbReference type="PROSITE" id="PS00759">
    <property type="entry name" value="ARGE_DAPE_CPG2_2"/>
    <property type="match status" value="1"/>
</dbReference>
<feature type="domain" description="Peptidase M20 dimerisation" evidence="10">
    <location>
        <begin position="171"/>
        <end position="282"/>
    </location>
</feature>
<protein>
    <submittedName>
        <fullName evidence="11">Acetylornithine deacetylase</fullName>
    </submittedName>
</protein>
<keyword evidence="6" id="KW-0479">Metal-binding</keyword>
<dbReference type="Pfam" id="PF01546">
    <property type="entry name" value="Peptidase_M20"/>
    <property type="match status" value="1"/>
</dbReference>
<dbReference type="PANTHER" id="PTHR43808">
    <property type="entry name" value="ACETYLORNITHINE DEACETYLASE"/>
    <property type="match status" value="1"/>
</dbReference>
<evidence type="ECO:0000259" key="10">
    <source>
        <dbReference type="Pfam" id="PF07687"/>
    </source>
</evidence>